<dbReference type="RefSeq" id="WP_047977387.1">
    <property type="nucleotide sequence ID" value="NZ_JWIZ01000055.1"/>
</dbReference>
<feature type="transmembrane region" description="Helical" evidence="8">
    <location>
        <begin position="356"/>
        <end position="376"/>
    </location>
</feature>
<dbReference type="GO" id="GO:0098797">
    <property type="term" value="C:plasma membrane protein complex"/>
    <property type="evidence" value="ECO:0007669"/>
    <property type="project" value="TreeGrafter"/>
</dbReference>
<keyword evidence="3" id="KW-0813">Transport</keyword>
<dbReference type="GO" id="GO:0044874">
    <property type="term" value="P:lipoprotein localization to outer membrane"/>
    <property type="evidence" value="ECO:0007669"/>
    <property type="project" value="TreeGrafter"/>
</dbReference>
<dbReference type="PANTHER" id="PTHR30489:SF8">
    <property type="entry name" value="LIPOPROTEIN-RELEASING SYSTEM TRANSMEMBRANE PROTEIN LOLC"/>
    <property type="match status" value="1"/>
</dbReference>
<feature type="domain" description="ABC3 transporter permease C-terminal" evidence="9">
    <location>
        <begin position="265"/>
        <end position="386"/>
    </location>
</feature>
<keyword evidence="7 8" id="KW-0472">Membrane</keyword>
<feature type="transmembrane region" description="Helical" evidence="8">
    <location>
        <begin position="262"/>
        <end position="287"/>
    </location>
</feature>
<dbReference type="AlphaFoldDB" id="A0A0J5P6C8"/>
<gene>
    <name evidence="11" type="ORF">RO21_08610</name>
</gene>
<dbReference type="GO" id="GO:0042953">
    <property type="term" value="P:lipoprotein transport"/>
    <property type="evidence" value="ECO:0007669"/>
    <property type="project" value="InterPro"/>
</dbReference>
<protein>
    <submittedName>
        <fullName evidence="11">Permease</fullName>
    </submittedName>
</protein>
<keyword evidence="5 8" id="KW-0812">Transmembrane</keyword>
<dbReference type="InterPro" id="IPR025857">
    <property type="entry name" value="MacB_PCD"/>
</dbReference>
<proteinExistence type="inferred from homology"/>
<dbReference type="Pfam" id="PF02687">
    <property type="entry name" value="FtsX"/>
    <property type="match status" value="1"/>
</dbReference>
<dbReference type="EMBL" id="JWIZ01000055">
    <property type="protein sequence ID" value="KMK51029.1"/>
    <property type="molecule type" value="Genomic_DNA"/>
</dbReference>
<evidence type="ECO:0000256" key="3">
    <source>
        <dbReference type="ARBA" id="ARBA00022448"/>
    </source>
</evidence>
<dbReference type="Proteomes" id="UP000036270">
    <property type="component" value="Unassembled WGS sequence"/>
</dbReference>
<dbReference type="InterPro" id="IPR011925">
    <property type="entry name" value="LolCE_TM"/>
</dbReference>
<sequence length="393" mass="43383">MNINLPFFIALRYWRAKSGDRFGRLVTNLAGFGIVLGVMALVIVLSVMNGLENMQKQNVLASLPHAIVSPIENDENAMPAFNPPDFVLKSVPINRTNVMIQSQKGINAGQLIGVQSRQDDLLLAEIDDLSQRLAKGEFNVVIGSRLAYKLNLNIGDKIRLLITENSQYTPFGRVPVQRLFTVSDIYYSNQEASEFTLFANLADVGRLLRLADDQVQGQRLFLTDPFLVTELSRTFPPEQWRISDWREQKGEFFQAVKMEKNMMGLLISLIIVVAISNIVTSLSLMVVDKQGEIAILQTQGLTKGQVMRIFITQGAIVGVIGAMIGGTLGVLASRYLGDILSLINPTGLPLPTLLSYPQVAIIVLSSIGLSLLCTLYPAYRAAKIEPAEALRYE</sequence>
<evidence type="ECO:0000256" key="2">
    <source>
        <dbReference type="ARBA" id="ARBA00005236"/>
    </source>
</evidence>
<name>A0A0J5P6C8_9PAST</name>
<evidence type="ECO:0000256" key="4">
    <source>
        <dbReference type="ARBA" id="ARBA00022475"/>
    </source>
</evidence>
<reference evidence="11 12" key="1">
    <citation type="submission" date="2014-12" db="EMBL/GenBank/DDBJ databases">
        <title>Reclassification of Actinobacillus muris as Muribacter muris.</title>
        <authorList>
            <person name="Christensen H."/>
            <person name="Nicklas W."/>
            <person name="Bisgaard M."/>
        </authorList>
    </citation>
    <scope>NUCLEOTIDE SEQUENCE [LARGE SCALE GENOMIC DNA]</scope>
    <source>
        <strain evidence="11 12">Ackerman80-443D</strain>
    </source>
</reference>
<evidence type="ECO:0000256" key="1">
    <source>
        <dbReference type="ARBA" id="ARBA00004651"/>
    </source>
</evidence>
<comment type="caution">
    <text evidence="11">The sequence shown here is derived from an EMBL/GenBank/DDBJ whole genome shotgun (WGS) entry which is preliminary data.</text>
</comment>
<evidence type="ECO:0000259" key="10">
    <source>
        <dbReference type="Pfam" id="PF12704"/>
    </source>
</evidence>
<organism evidence="11 12">
    <name type="scientific">Muribacter muris</name>
    <dbReference type="NCBI Taxonomy" id="67855"/>
    <lineage>
        <taxon>Bacteria</taxon>
        <taxon>Pseudomonadati</taxon>
        <taxon>Pseudomonadota</taxon>
        <taxon>Gammaproteobacteria</taxon>
        <taxon>Pasteurellales</taxon>
        <taxon>Pasteurellaceae</taxon>
        <taxon>Muribacter</taxon>
    </lineage>
</organism>
<feature type="transmembrane region" description="Helical" evidence="8">
    <location>
        <begin position="308"/>
        <end position="336"/>
    </location>
</feature>
<evidence type="ECO:0000256" key="5">
    <source>
        <dbReference type="ARBA" id="ARBA00022692"/>
    </source>
</evidence>
<dbReference type="InterPro" id="IPR003838">
    <property type="entry name" value="ABC3_permease_C"/>
</dbReference>
<dbReference type="STRING" id="67855.RO21_08610"/>
<evidence type="ECO:0000256" key="8">
    <source>
        <dbReference type="SAM" id="Phobius"/>
    </source>
</evidence>
<comment type="subcellular location">
    <subcellularLocation>
        <location evidence="1">Cell membrane</location>
        <topology evidence="1">Multi-pass membrane protein</topology>
    </subcellularLocation>
</comment>
<feature type="domain" description="MacB-like periplasmic core" evidence="10">
    <location>
        <begin position="32"/>
        <end position="204"/>
    </location>
</feature>
<evidence type="ECO:0000313" key="12">
    <source>
        <dbReference type="Proteomes" id="UP000036270"/>
    </source>
</evidence>
<dbReference type="InterPro" id="IPR051447">
    <property type="entry name" value="Lipoprotein-release_system"/>
</dbReference>
<evidence type="ECO:0000256" key="6">
    <source>
        <dbReference type="ARBA" id="ARBA00022989"/>
    </source>
</evidence>
<keyword evidence="6 8" id="KW-1133">Transmembrane helix</keyword>
<keyword evidence="4" id="KW-1003">Cell membrane</keyword>
<dbReference type="Pfam" id="PF12704">
    <property type="entry name" value="MacB_PCD"/>
    <property type="match status" value="1"/>
</dbReference>
<dbReference type="PANTHER" id="PTHR30489">
    <property type="entry name" value="LIPOPROTEIN-RELEASING SYSTEM TRANSMEMBRANE PROTEIN LOLE"/>
    <property type="match status" value="1"/>
</dbReference>
<evidence type="ECO:0000256" key="7">
    <source>
        <dbReference type="ARBA" id="ARBA00023136"/>
    </source>
</evidence>
<comment type="similarity">
    <text evidence="2">Belongs to the ABC-4 integral membrane protein family. LolC/E subfamily.</text>
</comment>
<dbReference type="PATRIC" id="fig|67855.3.peg.1792"/>
<keyword evidence="12" id="KW-1185">Reference proteome</keyword>
<evidence type="ECO:0000259" key="9">
    <source>
        <dbReference type="Pfam" id="PF02687"/>
    </source>
</evidence>
<dbReference type="NCBIfam" id="TIGR02212">
    <property type="entry name" value="lolCE"/>
    <property type="match status" value="1"/>
</dbReference>
<feature type="transmembrane region" description="Helical" evidence="8">
    <location>
        <begin position="25"/>
        <end position="48"/>
    </location>
</feature>
<evidence type="ECO:0000313" key="11">
    <source>
        <dbReference type="EMBL" id="KMK51029.1"/>
    </source>
</evidence>
<accession>A0A0J5P6C8</accession>